<proteinExistence type="predicted"/>
<dbReference type="PROSITE" id="PS50011">
    <property type="entry name" value="PROTEIN_KINASE_DOM"/>
    <property type="match status" value="1"/>
</dbReference>
<evidence type="ECO:0000256" key="3">
    <source>
        <dbReference type="SAM" id="Phobius"/>
    </source>
</evidence>
<feature type="domain" description="Protein kinase" evidence="4">
    <location>
        <begin position="338"/>
        <end position="588"/>
    </location>
</feature>
<organism evidence="5 6">
    <name type="scientific">Coccomyxa subellipsoidea</name>
    <dbReference type="NCBI Taxonomy" id="248742"/>
    <lineage>
        <taxon>Eukaryota</taxon>
        <taxon>Viridiplantae</taxon>
        <taxon>Chlorophyta</taxon>
        <taxon>core chlorophytes</taxon>
        <taxon>Trebouxiophyceae</taxon>
        <taxon>Trebouxiophyceae incertae sedis</taxon>
        <taxon>Coccomyxaceae</taxon>
        <taxon>Coccomyxa</taxon>
    </lineage>
</organism>
<keyword evidence="6" id="KW-1185">Reference proteome</keyword>
<sequence>MGYVPLRIKDYAADLFGPPHEVIPAIKGVERLYGGDLSKLRVDYFRNINAPSHRDWHGFNVSYEFDTNWYLAESIYPEAAPVVARLPLASCHGYAVMIQVVGVRLAPFEVEKENLLLAAMFHPLNQKLWIHQALVTNITQQIGEQDMISVAINLVAANGIEEVMEAFMDIFGCMSCQNGAARASFFDTFARAGVNLTDAMLLSLEPQSGLTIQDQATAIGFPPAVSSPQYATREDRRSPLSAILGSTVALFIVLTAILGTLLYFRQKCAQRTPRFKGEGKSQGGECGMTGVKISAGSLMDPSSRRSLVNSVCSEADMEKWCLRNAMDADDIEICFKSDGTPHELGRGGFCKVLKGLHGGVREVALKMLLDVEDPEKELARFTQELDLLRSLSFDKNIVQFYGATIIEGCPVLVLECMEGGDLCNAISNDRSGDMGWYHKGHRIALDVVKGLCFLHSRKCLHGDLTCRNILLNADYTVAKIGDLGLAKVMQAAITDANMGGTLAFAAPELLLNMRCNEKADIFSLGVVLWNICTQEVPLRGHLRRLQVPEECPVSIAELIDDCLERPPEDRPSAKEAFEAIKNSMSPALCRTACCQQRAPQQAGNAPRRKEVVRPPVARPPKEERCCVLSQRWNSVSGSSLSRLAPRDLCHVPPTPPNPFHSDLAKRGSALPCNGPIG</sequence>
<dbReference type="InterPro" id="IPR000719">
    <property type="entry name" value="Prot_kinase_dom"/>
</dbReference>
<dbReference type="InterPro" id="IPR011009">
    <property type="entry name" value="Kinase-like_dom_sf"/>
</dbReference>
<keyword evidence="3" id="KW-0472">Membrane</keyword>
<keyword evidence="3" id="KW-0812">Transmembrane</keyword>
<protein>
    <recommendedName>
        <fullName evidence="4">Protein kinase domain-containing protein</fullName>
    </recommendedName>
</protein>
<dbReference type="Gene3D" id="1.10.510.10">
    <property type="entry name" value="Transferase(Phosphotransferase) domain 1"/>
    <property type="match status" value="1"/>
</dbReference>
<dbReference type="SUPFAM" id="SSF56112">
    <property type="entry name" value="Protein kinase-like (PK-like)"/>
    <property type="match status" value="1"/>
</dbReference>
<keyword evidence="2" id="KW-0067">ATP-binding</keyword>
<keyword evidence="3" id="KW-1133">Transmembrane helix</keyword>
<dbReference type="PANTHER" id="PTHR44329">
    <property type="entry name" value="SERINE/THREONINE-PROTEIN KINASE TNNI3K-RELATED"/>
    <property type="match status" value="1"/>
</dbReference>
<gene>
    <name evidence="5" type="ORF">WJX75_000271</name>
</gene>
<dbReference type="Pfam" id="PF07714">
    <property type="entry name" value="PK_Tyr_Ser-Thr"/>
    <property type="match status" value="1"/>
</dbReference>
<name>A0ABR2Z241_9CHLO</name>
<dbReference type="InterPro" id="IPR008266">
    <property type="entry name" value="Tyr_kinase_AS"/>
</dbReference>
<dbReference type="EMBL" id="JALJOT010000001">
    <property type="protein sequence ID" value="KAK9917984.1"/>
    <property type="molecule type" value="Genomic_DNA"/>
</dbReference>
<comment type="caution">
    <text evidence="5">The sequence shown here is derived from an EMBL/GenBank/DDBJ whole genome shotgun (WGS) entry which is preliminary data.</text>
</comment>
<evidence type="ECO:0000259" key="4">
    <source>
        <dbReference type="PROSITE" id="PS50011"/>
    </source>
</evidence>
<evidence type="ECO:0000256" key="1">
    <source>
        <dbReference type="ARBA" id="ARBA00022741"/>
    </source>
</evidence>
<evidence type="ECO:0000313" key="6">
    <source>
        <dbReference type="Proteomes" id="UP001491310"/>
    </source>
</evidence>
<evidence type="ECO:0000256" key="2">
    <source>
        <dbReference type="ARBA" id="ARBA00022840"/>
    </source>
</evidence>
<dbReference type="PANTHER" id="PTHR44329:SF298">
    <property type="entry name" value="MIXED LINEAGE KINASE DOMAIN-LIKE PROTEIN"/>
    <property type="match status" value="1"/>
</dbReference>
<dbReference type="PROSITE" id="PS00109">
    <property type="entry name" value="PROTEIN_KINASE_TYR"/>
    <property type="match status" value="1"/>
</dbReference>
<keyword evidence="1" id="KW-0547">Nucleotide-binding</keyword>
<dbReference type="InterPro" id="IPR051681">
    <property type="entry name" value="Ser/Thr_Kinases-Pseudokinases"/>
</dbReference>
<feature type="transmembrane region" description="Helical" evidence="3">
    <location>
        <begin position="242"/>
        <end position="264"/>
    </location>
</feature>
<evidence type="ECO:0000313" key="5">
    <source>
        <dbReference type="EMBL" id="KAK9917984.1"/>
    </source>
</evidence>
<reference evidence="5 6" key="1">
    <citation type="journal article" date="2024" name="Nat. Commun.">
        <title>Phylogenomics reveals the evolutionary origins of lichenization in chlorophyte algae.</title>
        <authorList>
            <person name="Puginier C."/>
            <person name="Libourel C."/>
            <person name="Otte J."/>
            <person name="Skaloud P."/>
            <person name="Haon M."/>
            <person name="Grisel S."/>
            <person name="Petersen M."/>
            <person name="Berrin J.G."/>
            <person name="Delaux P.M."/>
            <person name="Dal Grande F."/>
            <person name="Keller J."/>
        </authorList>
    </citation>
    <scope>NUCLEOTIDE SEQUENCE [LARGE SCALE GENOMIC DNA]</scope>
    <source>
        <strain evidence="5 6">SAG 216-7</strain>
    </source>
</reference>
<accession>A0ABR2Z241</accession>
<dbReference type="InterPro" id="IPR001245">
    <property type="entry name" value="Ser-Thr/Tyr_kinase_cat_dom"/>
</dbReference>
<dbReference type="Proteomes" id="UP001491310">
    <property type="component" value="Unassembled WGS sequence"/>
</dbReference>